<dbReference type="AlphaFoldDB" id="A0A6A5R724"/>
<reference evidence="1" key="1">
    <citation type="journal article" date="2020" name="Stud. Mycol.">
        <title>101 Dothideomycetes genomes: a test case for predicting lifestyles and emergence of pathogens.</title>
        <authorList>
            <person name="Haridas S."/>
            <person name="Albert R."/>
            <person name="Binder M."/>
            <person name="Bloem J."/>
            <person name="Labutti K."/>
            <person name="Salamov A."/>
            <person name="Andreopoulos B."/>
            <person name="Baker S."/>
            <person name="Barry K."/>
            <person name="Bills G."/>
            <person name="Bluhm B."/>
            <person name="Cannon C."/>
            <person name="Castanera R."/>
            <person name="Culley D."/>
            <person name="Daum C."/>
            <person name="Ezra D."/>
            <person name="Gonzalez J."/>
            <person name="Henrissat B."/>
            <person name="Kuo A."/>
            <person name="Liang C."/>
            <person name="Lipzen A."/>
            <person name="Lutzoni F."/>
            <person name="Magnuson J."/>
            <person name="Mondo S."/>
            <person name="Nolan M."/>
            <person name="Ohm R."/>
            <person name="Pangilinan J."/>
            <person name="Park H.-J."/>
            <person name="Ramirez L."/>
            <person name="Alfaro M."/>
            <person name="Sun H."/>
            <person name="Tritt A."/>
            <person name="Yoshinaga Y."/>
            <person name="Zwiers L.-H."/>
            <person name="Turgeon B."/>
            <person name="Goodwin S."/>
            <person name="Spatafora J."/>
            <person name="Crous P."/>
            <person name="Grigoriev I."/>
        </authorList>
    </citation>
    <scope>NUCLEOTIDE SEQUENCE</scope>
    <source>
        <strain evidence="1">CBS 183.55</strain>
    </source>
</reference>
<gene>
    <name evidence="1" type="ORF">M421DRAFT_425297</name>
</gene>
<dbReference type="Proteomes" id="UP000800082">
    <property type="component" value="Unassembled WGS sequence"/>
</dbReference>
<evidence type="ECO:0000313" key="2">
    <source>
        <dbReference type="Proteomes" id="UP000800082"/>
    </source>
</evidence>
<dbReference type="GeneID" id="54351705"/>
<proteinExistence type="predicted"/>
<accession>A0A6A5R724</accession>
<keyword evidence="2" id="KW-1185">Reference proteome</keyword>
<name>A0A6A5R724_9PLEO</name>
<dbReference type="EMBL" id="ML978999">
    <property type="protein sequence ID" value="KAF1923955.1"/>
    <property type="molecule type" value="Genomic_DNA"/>
</dbReference>
<dbReference type="RefSeq" id="XP_033444208.1">
    <property type="nucleotide sequence ID" value="XM_033594037.1"/>
</dbReference>
<organism evidence="1 2">
    <name type="scientific">Didymella exigua CBS 183.55</name>
    <dbReference type="NCBI Taxonomy" id="1150837"/>
    <lineage>
        <taxon>Eukaryota</taxon>
        <taxon>Fungi</taxon>
        <taxon>Dikarya</taxon>
        <taxon>Ascomycota</taxon>
        <taxon>Pezizomycotina</taxon>
        <taxon>Dothideomycetes</taxon>
        <taxon>Pleosporomycetidae</taxon>
        <taxon>Pleosporales</taxon>
        <taxon>Pleosporineae</taxon>
        <taxon>Didymellaceae</taxon>
        <taxon>Didymella</taxon>
    </lineage>
</organism>
<protein>
    <submittedName>
        <fullName evidence="1">Uncharacterized protein</fullName>
    </submittedName>
</protein>
<sequence>MEGEVYAEAYMVLVKNACCVMILTAPMATHPVFIQCVGRIVHIGQRYDCLVIELNDLDTYNQAMALASTRRVYP</sequence>
<evidence type="ECO:0000313" key="1">
    <source>
        <dbReference type="EMBL" id="KAF1923955.1"/>
    </source>
</evidence>